<dbReference type="RefSeq" id="WP_120695164.1">
    <property type="nucleotide sequence ID" value="NZ_RBDX01000001.1"/>
</dbReference>
<evidence type="ECO:0000313" key="5">
    <source>
        <dbReference type="Proteomes" id="UP000275024"/>
    </source>
</evidence>
<dbReference type="InterPro" id="IPR038732">
    <property type="entry name" value="HpyO/CreE_NAD-binding"/>
</dbReference>
<dbReference type="SUPFAM" id="SSF51905">
    <property type="entry name" value="FAD/NAD(P)-binding domain"/>
    <property type="match status" value="1"/>
</dbReference>
<dbReference type="Proteomes" id="UP000268652">
    <property type="component" value="Unassembled WGS sequence"/>
</dbReference>
<evidence type="ECO:0000313" key="4">
    <source>
        <dbReference type="Proteomes" id="UP000268652"/>
    </source>
</evidence>
<evidence type="ECO:0000313" key="2">
    <source>
        <dbReference type="EMBL" id="RKN12426.1"/>
    </source>
</evidence>
<sequence length="654" mass="67674">MDTDEPGGDRRLCVVGAGVRGTILLDRLRALLDPAGGAPASAAEGLTVDLVDPHRPGPGRIWRTDQSPHLVMNTRADATTVFTGPESAVRGPADPPAPTLYEWARLAAGAPLAEPRRSALAEVADRVRPGGLGAAAPEAARLRPWDFASRALFGRYLAWALADVIARLPPGVRVAHHARRAVDVRAAHGDERARVLLDDGTALPADAVILALGWHLGRAGRGGSGRGGSGGAGTGRLVPADSPVDQDLDRIAPGAPIALKGLGMSFFDTLILLTQGRGGSFTADGSGGLAYRRGGDEPIVYAGSRRGLPFRAQPELRGPWAAPDLAHTRGAIAALPAADADLGAAVLPALRRDATLAYYTTLARVSPGAFAGDPVALLGPLAAPDAVDPAASRDAAARVARAVPRAADRLDLAAAERPVPDVRSWAAYRAWATRYLTDDLREAERGPDSPLKAALACYGAVRPLLPAAAGDGRLTARSYDADLLPFLRLAGVVCGVPPAFRVRQLLALLRADVVRLLPPGMRVDTAAGTAVAWSDAVPGRRVAVDAVVEAYLPPPGRGDGTGTVLDALCARREARPHRVGGLARPGLDVDAATGAVVRADGSRHRRLFAVGLPVESLRIFTVIAPVAGTDSAVLREADACARAALSVGHPSAAR</sequence>
<name>A0A3A9WX84_9ACTN</name>
<evidence type="ECO:0000313" key="3">
    <source>
        <dbReference type="EMBL" id="RKN27804.1"/>
    </source>
</evidence>
<dbReference type="InterPro" id="IPR036188">
    <property type="entry name" value="FAD/NAD-bd_sf"/>
</dbReference>
<accession>A0A3A9WX84</accession>
<dbReference type="PANTHER" id="PTHR40254:SF1">
    <property type="entry name" value="BLR0577 PROTEIN"/>
    <property type="match status" value="1"/>
</dbReference>
<dbReference type="EMBL" id="RBDX01000001">
    <property type="protein sequence ID" value="RKN12426.1"/>
    <property type="molecule type" value="Genomic_DNA"/>
</dbReference>
<organism evidence="2 5">
    <name type="scientific">Streptomyces radicis</name>
    <dbReference type="NCBI Taxonomy" id="1750517"/>
    <lineage>
        <taxon>Bacteria</taxon>
        <taxon>Bacillati</taxon>
        <taxon>Actinomycetota</taxon>
        <taxon>Actinomycetes</taxon>
        <taxon>Kitasatosporales</taxon>
        <taxon>Streptomycetaceae</taxon>
        <taxon>Streptomyces</taxon>
    </lineage>
</organism>
<dbReference type="InterPro" id="IPR052189">
    <property type="entry name" value="L-asp_N-monooxygenase_NS-form"/>
</dbReference>
<dbReference type="PANTHER" id="PTHR40254">
    <property type="entry name" value="BLR0577 PROTEIN"/>
    <property type="match status" value="1"/>
</dbReference>
<protein>
    <recommendedName>
        <fullName evidence="1">FAD-dependent urate hydroxylase HpyO/Asp monooxygenase CreE-like FAD/NAD(P)-binding domain-containing protein</fullName>
    </recommendedName>
</protein>
<feature type="domain" description="FAD-dependent urate hydroxylase HpyO/Asp monooxygenase CreE-like FAD/NAD(P)-binding" evidence="1">
    <location>
        <begin position="14"/>
        <end position="213"/>
    </location>
</feature>
<dbReference type="OrthoDB" id="3653265at2"/>
<comment type="caution">
    <text evidence="2">The sequence shown here is derived from an EMBL/GenBank/DDBJ whole genome shotgun (WGS) entry which is preliminary data.</text>
</comment>
<evidence type="ECO:0000259" key="1">
    <source>
        <dbReference type="Pfam" id="PF13454"/>
    </source>
</evidence>
<dbReference type="Proteomes" id="UP000275024">
    <property type="component" value="Unassembled WGS sequence"/>
</dbReference>
<keyword evidence="4" id="KW-1185">Reference proteome</keyword>
<dbReference type="AlphaFoldDB" id="A0A3A9WX84"/>
<dbReference type="EMBL" id="RBDY01000001">
    <property type="protein sequence ID" value="RKN27804.1"/>
    <property type="molecule type" value="Genomic_DNA"/>
</dbReference>
<gene>
    <name evidence="3" type="ORF">D7318_02735</name>
    <name evidence="2" type="ORF">D7319_00155</name>
</gene>
<dbReference type="Pfam" id="PF13454">
    <property type="entry name" value="NAD_binding_9"/>
    <property type="match status" value="1"/>
</dbReference>
<proteinExistence type="predicted"/>
<reference evidence="4 5" key="1">
    <citation type="submission" date="2018-09" db="EMBL/GenBank/DDBJ databases">
        <title>Streptomyces sp. nov. DS1-2, an endophytic actinomycete isolated from roots of Dendrobium scabrilingue.</title>
        <authorList>
            <person name="Kuncharoen N."/>
            <person name="Kudo T."/>
            <person name="Ohkuma M."/>
            <person name="Yuki M."/>
            <person name="Tanasupawat S."/>
        </authorList>
    </citation>
    <scope>NUCLEOTIDE SEQUENCE [LARGE SCALE GENOMIC DNA]</scope>
    <source>
        <strain evidence="2 5">AZ1-7</strain>
        <strain evidence="3 4">DS1-2</strain>
    </source>
</reference>